<proteinExistence type="predicted"/>
<comment type="caution">
    <text evidence="4">The sequence shown here is derived from an EMBL/GenBank/DDBJ whole genome shotgun (WGS) entry which is preliminary data.</text>
</comment>
<dbReference type="InterPro" id="IPR050361">
    <property type="entry name" value="MPP/UQCRC_Complex"/>
</dbReference>
<dbReference type="InterPro" id="IPR011765">
    <property type="entry name" value="Pept_M16_N"/>
</dbReference>
<evidence type="ECO:0000313" key="5">
    <source>
        <dbReference type="Proteomes" id="UP000277007"/>
    </source>
</evidence>
<name>A0A431VGM5_9PROT</name>
<dbReference type="InterPro" id="IPR007863">
    <property type="entry name" value="Peptidase_M16_C"/>
</dbReference>
<evidence type="ECO:0000256" key="1">
    <source>
        <dbReference type="SAM" id="SignalP"/>
    </source>
</evidence>
<evidence type="ECO:0000259" key="3">
    <source>
        <dbReference type="Pfam" id="PF05193"/>
    </source>
</evidence>
<sequence length="452" mass="48295">MRAWSVRGAALALLALTVAIAVPAVSAHAITITKVVSPGGIEAWLVEDHKVPVVALEWAFEGAGARDPAGKEGLANLVAHTLDEGAGPLDSASFQDRLQDSATSLGFSAGRDAFTGSLRSLRDRLDEAVDLARQAMTEPRFDADPVDRVRASVVAGLTREQADPNQLARRLFYRTAFPDHPYGVELRGTADSLGRITADDLRGFVHSQFGRDRLKVTAAGDVTPEALGRALDRLFGALPATSQMAVLPEVSPQGAGETLLLPRPTAQTIILMGQAGVKRSDPDWYAATVMNYVLGGGGFNSRLMEEVREKRGLTYGVYSYLAPMDHAAMVVAGGSTVNAKAGQALAIMRAEWARMADGGVTDQELADAKTYLTGSFPLQLGSTASIAKTLLQVQRDRLGIEYLGQRDRFINAVTADDVRRVAKRLLDPARLLTVLVGRPDGVTPTQTVDEAR</sequence>
<dbReference type="AlphaFoldDB" id="A0A431VGM5"/>
<dbReference type="Proteomes" id="UP000277007">
    <property type="component" value="Unassembled WGS sequence"/>
</dbReference>
<dbReference type="EMBL" id="RXMA01000011">
    <property type="protein sequence ID" value="RTR19441.1"/>
    <property type="molecule type" value="Genomic_DNA"/>
</dbReference>
<dbReference type="InterPro" id="IPR011249">
    <property type="entry name" value="Metalloenz_LuxS/M16"/>
</dbReference>
<dbReference type="Gene3D" id="3.30.830.10">
    <property type="entry name" value="Metalloenzyme, LuxS/M16 peptidase-like"/>
    <property type="match status" value="2"/>
</dbReference>
<organism evidence="4 5">
    <name type="scientific">Azospirillum griseum</name>
    <dbReference type="NCBI Taxonomy" id="2496639"/>
    <lineage>
        <taxon>Bacteria</taxon>
        <taxon>Pseudomonadati</taxon>
        <taxon>Pseudomonadota</taxon>
        <taxon>Alphaproteobacteria</taxon>
        <taxon>Rhodospirillales</taxon>
        <taxon>Azospirillaceae</taxon>
        <taxon>Azospirillum</taxon>
    </lineage>
</organism>
<evidence type="ECO:0000259" key="2">
    <source>
        <dbReference type="Pfam" id="PF00675"/>
    </source>
</evidence>
<dbReference type="PANTHER" id="PTHR11851">
    <property type="entry name" value="METALLOPROTEASE"/>
    <property type="match status" value="1"/>
</dbReference>
<dbReference type="RefSeq" id="WP_126615956.1">
    <property type="nucleotide sequence ID" value="NZ_JBHUCY010000049.1"/>
</dbReference>
<dbReference type="Pfam" id="PF05193">
    <property type="entry name" value="Peptidase_M16_C"/>
    <property type="match status" value="1"/>
</dbReference>
<dbReference type="OrthoDB" id="9811314at2"/>
<dbReference type="GO" id="GO:0046872">
    <property type="term" value="F:metal ion binding"/>
    <property type="evidence" value="ECO:0007669"/>
    <property type="project" value="InterPro"/>
</dbReference>
<feature type="domain" description="Peptidase M16 N-terminal" evidence="2">
    <location>
        <begin position="66"/>
        <end position="189"/>
    </location>
</feature>
<accession>A0A431VGM5</accession>
<reference evidence="4 5" key="1">
    <citation type="submission" date="2018-12" db="EMBL/GenBank/DDBJ databases">
        <authorList>
            <person name="Yang Y."/>
        </authorList>
    </citation>
    <scope>NUCLEOTIDE SEQUENCE [LARGE SCALE GENOMIC DNA]</scope>
    <source>
        <strain evidence="4 5">L-25-5w-1</strain>
    </source>
</reference>
<feature type="signal peptide" evidence="1">
    <location>
        <begin position="1"/>
        <end position="29"/>
    </location>
</feature>
<dbReference type="PANTHER" id="PTHR11851:SF224">
    <property type="entry name" value="PROCESSING PROTEASE"/>
    <property type="match status" value="1"/>
</dbReference>
<dbReference type="SUPFAM" id="SSF63411">
    <property type="entry name" value="LuxS/MPP-like metallohydrolase"/>
    <property type="match status" value="2"/>
</dbReference>
<gene>
    <name evidence="4" type="ORF">EJ903_13145</name>
</gene>
<evidence type="ECO:0000313" key="4">
    <source>
        <dbReference type="EMBL" id="RTR19441.1"/>
    </source>
</evidence>
<keyword evidence="5" id="KW-1185">Reference proteome</keyword>
<keyword evidence="1" id="KW-0732">Signal</keyword>
<dbReference type="Pfam" id="PF00675">
    <property type="entry name" value="Peptidase_M16"/>
    <property type="match status" value="1"/>
</dbReference>
<feature type="chain" id="PRO_5019133396" evidence="1">
    <location>
        <begin position="30"/>
        <end position="452"/>
    </location>
</feature>
<feature type="domain" description="Peptidase M16 C-terminal" evidence="3">
    <location>
        <begin position="195"/>
        <end position="371"/>
    </location>
</feature>
<protein>
    <submittedName>
        <fullName evidence="4">Insulinase family protein</fullName>
    </submittedName>
</protein>